<proteinExistence type="inferred from homology"/>
<evidence type="ECO:0000256" key="3">
    <source>
        <dbReference type="ARBA" id="ARBA00022676"/>
    </source>
</evidence>
<comment type="pathway">
    <text evidence="1">Cell wall biogenesis; cell wall polysaccharide biosynthesis.</text>
</comment>
<keyword evidence="4 5" id="KW-0808">Transferase</keyword>
<dbReference type="Pfam" id="PF13641">
    <property type="entry name" value="Glyco_tranf_2_3"/>
    <property type="match status" value="1"/>
</dbReference>
<dbReference type="SUPFAM" id="SSF53448">
    <property type="entry name" value="Nucleotide-diphospho-sugar transferases"/>
    <property type="match status" value="1"/>
</dbReference>
<dbReference type="GO" id="GO:0016757">
    <property type="term" value="F:glycosyltransferase activity"/>
    <property type="evidence" value="ECO:0007669"/>
    <property type="project" value="UniProtKB-KW"/>
</dbReference>
<dbReference type="CDD" id="cd04186">
    <property type="entry name" value="GT_2_like_c"/>
    <property type="match status" value="1"/>
</dbReference>
<comment type="caution">
    <text evidence="5">The sequence shown here is derived from an EMBL/GenBank/DDBJ whole genome shotgun (WGS) entry which is preliminary data.</text>
</comment>
<dbReference type="PANTHER" id="PTHR43179">
    <property type="entry name" value="RHAMNOSYLTRANSFERASE WBBL"/>
    <property type="match status" value="1"/>
</dbReference>
<organism evidence="5">
    <name type="scientific">Anaerolinea thermolimosa</name>
    <dbReference type="NCBI Taxonomy" id="229919"/>
    <lineage>
        <taxon>Bacteria</taxon>
        <taxon>Bacillati</taxon>
        <taxon>Chloroflexota</taxon>
        <taxon>Anaerolineae</taxon>
        <taxon>Anaerolineales</taxon>
        <taxon>Anaerolineaceae</taxon>
        <taxon>Anaerolinea</taxon>
    </lineage>
</organism>
<evidence type="ECO:0000256" key="2">
    <source>
        <dbReference type="ARBA" id="ARBA00006739"/>
    </source>
</evidence>
<keyword evidence="3" id="KW-0328">Glycosyltransferase</keyword>
<dbReference type="AlphaFoldDB" id="A0A7C4KIQ4"/>
<evidence type="ECO:0000256" key="4">
    <source>
        <dbReference type="ARBA" id="ARBA00022679"/>
    </source>
</evidence>
<dbReference type="Gene3D" id="3.90.550.10">
    <property type="entry name" value="Spore Coat Polysaccharide Biosynthesis Protein SpsA, Chain A"/>
    <property type="match status" value="1"/>
</dbReference>
<sequence>MAENQNPRVAIVVINWNGGDDTLACLDSLAGVHYPERCVLVVDNASQDGSPERIRACHPEVTLLENQINLGFTGGNNLGMKAALQKGADYVLLLNHDTLVSPDFLEKMVSVGEADPSIGVLGPTIYYHARPGVIWSAGGAIDWKRGATRMLGMDEVDRGQYGVEPRAVDFVTGCAMLVKREALEAAGLLDESFFAYYEEVEWCVRIRRAGYGVIHVPGAKIWHKISPEAREASATVHYYMTRNRLLFLKKVGAGRQAWAHTLLGEYLRTLVSWSLRSKWRYKREQRRAMAQAIWDYFHGKTGIWSARP</sequence>
<evidence type="ECO:0000256" key="1">
    <source>
        <dbReference type="ARBA" id="ARBA00004776"/>
    </source>
</evidence>
<name>A0A7C4KIQ4_9CHLR</name>
<dbReference type="EMBL" id="DSYK01000559">
    <property type="protein sequence ID" value="HGS22436.1"/>
    <property type="molecule type" value="Genomic_DNA"/>
</dbReference>
<evidence type="ECO:0000313" key="5">
    <source>
        <dbReference type="EMBL" id="HGS22436.1"/>
    </source>
</evidence>
<reference evidence="5" key="1">
    <citation type="journal article" date="2020" name="mSystems">
        <title>Genome- and Community-Level Interaction Insights into Carbon Utilization and Element Cycling Functions of Hydrothermarchaeota in Hydrothermal Sediment.</title>
        <authorList>
            <person name="Zhou Z."/>
            <person name="Liu Y."/>
            <person name="Xu W."/>
            <person name="Pan J."/>
            <person name="Luo Z.H."/>
            <person name="Li M."/>
        </authorList>
    </citation>
    <scope>NUCLEOTIDE SEQUENCE [LARGE SCALE GENOMIC DNA]</scope>
    <source>
        <strain evidence="5">SpSt-573</strain>
    </source>
</reference>
<dbReference type="PANTHER" id="PTHR43179:SF12">
    <property type="entry name" value="GALACTOFURANOSYLTRANSFERASE GLFT2"/>
    <property type="match status" value="1"/>
</dbReference>
<dbReference type="InterPro" id="IPR029044">
    <property type="entry name" value="Nucleotide-diphossugar_trans"/>
</dbReference>
<gene>
    <name evidence="5" type="ORF">ENT37_11275</name>
</gene>
<comment type="similarity">
    <text evidence="2">Belongs to the glycosyltransferase 2 family.</text>
</comment>
<protein>
    <submittedName>
        <fullName evidence="5">Glycosyltransferase family 2 protein</fullName>
    </submittedName>
</protein>
<accession>A0A7C4KIQ4</accession>